<dbReference type="Proteomes" id="UP001345219">
    <property type="component" value="Chromosome 10"/>
</dbReference>
<evidence type="ECO:0000256" key="1">
    <source>
        <dbReference type="ARBA" id="ARBA00022614"/>
    </source>
</evidence>
<protein>
    <recommendedName>
        <fullName evidence="11">Protein kinase domain-containing protein</fullName>
    </recommendedName>
</protein>
<dbReference type="Gene3D" id="3.80.10.10">
    <property type="entry name" value="Ribonuclease Inhibitor"/>
    <property type="match status" value="1"/>
</dbReference>
<sequence length="686" mass="76290">MGVRWNPLGFRLPCYLALIILVSQIQGCWTINSEGLALLEFKAGIYSDPHGALVNWDPNQNDPCRWSGVQCISGQVYILDLFGFLLEGILSSELGKLRHMRSLLLGNNRFFGNIPKEIGNLNELELLDLRDNNLSGRIPAELGGLLSLKSLLLCGNTLEGSIPLEIDRLSLLSELQFDENLKSSFSIELRGISRTFGHCVWQSMLKQQKREKASSSKASYCSNIAVDSPKLLAAQNLQREPIVNIFRRKLLEQSSNLEVPLATTGSTQVSNVLVTKSSGAFPAAPDGGMVKDQTSPSPPPPQESGNSTVSEDQKSTQNHSKTCSWWKYIIVIIASSIAILSLVVLGICFVCQKKGAKTITPWKTGISGQLQKAFVTGVPKLNRSELETACEDFSNIISTLHGSIVYKGTLSSGVEIAVTSTTISALKDWAPNFEMAYRKRIDILSRVNHKNFVNLIGYCEEDEPFTRMMVFEYAPNGTLFEHLHVKEAEHLDWNARVRIIMGIAYCLQYMHHEINPPVSHSSLNSAAIFLTDDYAAKVAEVNIWSGSSSKSHDEEDKTRHSDLPPMADPETNVYDFGMLLLEIISGKLSHSEEQGSLIDWAAEYLYEKQTITQLVDPSLKSFKNNELELICEIIQDCIKSEPIQRLTMNEVTSKLREVIAITPDQATPRLSPLWWAELEILSVEAT</sequence>
<feature type="signal peptide" evidence="10">
    <location>
        <begin position="1"/>
        <end position="30"/>
    </location>
</feature>
<comment type="caution">
    <text evidence="12">The sequence shown here is derived from an EMBL/GenBank/DDBJ whole genome shotgun (WGS) entry which is preliminary data.</text>
</comment>
<name>A0AAN7GG40_9MYRT</name>
<feature type="domain" description="Protein kinase" evidence="11">
    <location>
        <begin position="391"/>
        <end position="659"/>
    </location>
</feature>
<dbReference type="PANTHER" id="PTHR46084">
    <property type="entry name" value="PROTEIN MALE DISCOVERER 2"/>
    <property type="match status" value="1"/>
</dbReference>
<feature type="region of interest" description="Disordered" evidence="8">
    <location>
        <begin position="547"/>
        <end position="566"/>
    </location>
</feature>
<evidence type="ECO:0000256" key="5">
    <source>
        <dbReference type="ARBA" id="ARBA00022989"/>
    </source>
</evidence>
<dbReference type="PROSITE" id="PS50011">
    <property type="entry name" value="PROTEIN_KINASE_DOM"/>
    <property type="match status" value="1"/>
</dbReference>
<evidence type="ECO:0000313" key="12">
    <source>
        <dbReference type="EMBL" id="KAK4745520.1"/>
    </source>
</evidence>
<dbReference type="InterPro" id="IPR001245">
    <property type="entry name" value="Ser-Thr/Tyr_kinase_cat_dom"/>
</dbReference>
<evidence type="ECO:0000256" key="4">
    <source>
        <dbReference type="ARBA" id="ARBA00022737"/>
    </source>
</evidence>
<evidence type="ECO:0000256" key="2">
    <source>
        <dbReference type="ARBA" id="ARBA00022692"/>
    </source>
</evidence>
<dbReference type="SUPFAM" id="SSF56112">
    <property type="entry name" value="Protein kinase-like (PK-like)"/>
    <property type="match status" value="1"/>
</dbReference>
<keyword evidence="4" id="KW-0677">Repeat</keyword>
<keyword evidence="3 10" id="KW-0732">Signal</keyword>
<dbReference type="InterPro" id="IPR055414">
    <property type="entry name" value="LRR_R13L4/SHOC2-like"/>
</dbReference>
<dbReference type="Gene3D" id="3.30.200.20">
    <property type="entry name" value="Phosphorylase Kinase, domain 1"/>
    <property type="match status" value="1"/>
</dbReference>
<gene>
    <name evidence="12" type="ORF">SAY87_011832</name>
</gene>
<organism evidence="12 13">
    <name type="scientific">Trapa incisa</name>
    <dbReference type="NCBI Taxonomy" id="236973"/>
    <lineage>
        <taxon>Eukaryota</taxon>
        <taxon>Viridiplantae</taxon>
        <taxon>Streptophyta</taxon>
        <taxon>Embryophyta</taxon>
        <taxon>Tracheophyta</taxon>
        <taxon>Spermatophyta</taxon>
        <taxon>Magnoliopsida</taxon>
        <taxon>eudicotyledons</taxon>
        <taxon>Gunneridae</taxon>
        <taxon>Pentapetalae</taxon>
        <taxon>rosids</taxon>
        <taxon>malvids</taxon>
        <taxon>Myrtales</taxon>
        <taxon>Lythraceae</taxon>
        <taxon>Trapa</taxon>
    </lineage>
</organism>
<reference evidence="12 13" key="1">
    <citation type="journal article" date="2023" name="Hortic Res">
        <title>Pangenome of water caltrop reveals structural variations and asymmetric subgenome divergence after allopolyploidization.</title>
        <authorList>
            <person name="Zhang X."/>
            <person name="Chen Y."/>
            <person name="Wang L."/>
            <person name="Yuan Y."/>
            <person name="Fang M."/>
            <person name="Shi L."/>
            <person name="Lu R."/>
            <person name="Comes H.P."/>
            <person name="Ma Y."/>
            <person name="Chen Y."/>
            <person name="Huang G."/>
            <person name="Zhou Y."/>
            <person name="Zheng Z."/>
            <person name="Qiu Y."/>
        </authorList>
    </citation>
    <scope>NUCLEOTIDE SEQUENCE [LARGE SCALE GENOMIC DNA]</scope>
    <source>
        <tissue evidence="12">Roots</tissue>
    </source>
</reference>
<dbReference type="PANTHER" id="PTHR46084:SF1">
    <property type="entry name" value="PROTEIN MALE DISCOVERER 2"/>
    <property type="match status" value="1"/>
</dbReference>
<evidence type="ECO:0000256" key="6">
    <source>
        <dbReference type="ARBA" id="ARBA00023136"/>
    </source>
</evidence>
<dbReference type="Pfam" id="PF07714">
    <property type="entry name" value="PK_Tyr_Ser-Thr"/>
    <property type="match status" value="1"/>
</dbReference>
<dbReference type="GO" id="GO:0005524">
    <property type="term" value="F:ATP binding"/>
    <property type="evidence" value="ECO:0007669"/>
    <property type="project" value="InterPro"/>
</dbReference>
<evidence type="ECO:0000256" key="3">
    <source>
        <dbReference type="ARBA" id="ARBA00022729"/>
    </source>
</evidence>
<dbReference type="FunFam" id="3.30.200.20:FF:000489">
    <property type="entry name" value="Inactive receptor-like serine/threonine-protein kinase"/>
    <property type="match status" value="1"/>
</dbReference>
<dbReference type="GO" id="GO:0012505">
    <property type="term" value="C:endomembrane system"/>
    <property type="evidence" value="ECO:0007669"/>
    <property type="project" value="UniProtKB-SubCell"/>
</dbReference>
<feature type="compositionally biased region" description="Polar residues" evidence="8">
    <location>
        <begin position="303"/>
        <end position="316"/>
    </location>
</feature>
<proteinExistence type="predicted"/>
<dbReference type="Pfam" id="PF08263">
    <property type="entry name" value="LRRNT_2"/>
    <property type="match status" value="1"/>
</dbReference>
<dbReference type="EMBL" id="JAXIOK010000021">
    <property type="protein sequence ID" value="KAK4745520.1"/>
    <property type="molecule type" value="Genomic_DNA"/>
</dbReference>
<dbReference type="InterPro" id="IPR000719">
    <property type="entry name" value="Prot_kinase_dom"/>
</dbReference>
<dbReference type="InterPro" id="IPR013210">
    <property type="entry name" value="LRR_N_plant-typ"/>
</dbReference>
<keyword evidence="2 9" id="KW-0812">Transmembrane</keyword>
<feature type="transmembrane region" description="Helical" evidence="9">
    <location>
        <begin position="325"/>
        <end position="351"/>
    </location>
</feature>
<dbReference type="Gene3D" id="1.10.510.10">
    <property type="entry name" value="Transferase(Phosphotransferase) domain 1"/>
    <property type="match status" value="1"/>
</dbReference>
<dbReference type="InterPro" id="IPR011009">
    <property type="entry name" value="Kinase-like_dom_sf"/>
</dbReference>
<evidence type="ECO:0000256" key="7">
    <source>
        <dbReference type="ARBA" id="ARBA00046288"/>
    </source>
</evidence>
<accession>A0AAN7GG40</accession>
<feature type="compositionally biased region" description="Basic and acidic residues" evidence="8">
    <location>
        <begin position="550"/>
        <end position="562"/>
    </location>
</feature>
<dbReference type="FunFam" id="3.80.10.10:FF:000627">
    <property type="entry name" value="Probable leucine-rich repeat receptor-like protein kinase At2g33170"/>
    <property type="match status" value="1"/>
</dbReference>
<keyword evidence="6 9" id="KW-0472">Membrane</keyword>
<keyword evidence="13" id="KW-1185">Reference proteome</keyword>
<evidence type="ECO:0000259" key="11">
    <source>
        <dbReference type="PROSITE" id="PS50011"/>
    </source>
</evidence>
<feature type="region of interest" description="Disordered" evidence="8">
    <location>
        <begin position="281"/>
        <end position="316"/>
    </location>
</feature>
<keyword evidence="1" id="KW-0433">Leucine-rich repeat</keyword>
<evidence type="ECO:0000256" key="9">
    <source>
        <dbReference type="SAM" id="Phobius"/>
    </source>
</evidence>
<evidence type="ECO:0000313" key="13">
    <source>
        <dbReference type="Proteomes" id="UP001345219"/>
    </source>
</evidence>
<keyword evidence="5 9" id="KW-1133">Transmembrane helix</keyword>
<evidence type="ECO:0000256" key="8">
    <source>
        <dbReference type="SAM" id="MobiDB-lite"/>
    </source>
</evidence>
<dbReference type="Pfam" id="PF23598">
    <property type="entry name" value="LRR_14"/>
    <property type="match status" value="1"/>
</dbReference>
<comment type="subcellular location">
    <subcellularLocation>
        <location evidence="7">Endomembrane system</location>
        <topology evidence="7">Single-pass type I membrane protein</topology>
    </subcellularLocation>
</comment>
<dbReference type="InterPro" id="IPR032675">
    <property type="entry name" value="LRR_dom_sf"/>
</dbReference>
<dbReference type="SUPFAM" id="SSF52058">
    <property type="entry name" value="L domain-like"/>
    <property type="match status" value="1"/>
</dbReference>
<dbReference type="GO" id="GO:0004674">
    <property type="term" value="F:protein serine/threonine kinase activity"/>
    <property type="evidence" value="ECO:0007669"/>
    <property type="project" value="UniProtKB-EC"/>
</dbReference>
<feature type="chain" id="PRO_5042828685" description="Protein kinase domain-containing protein" evidence="10">
    <location>
        <begin position="31"/>
        <end position="686"/>
    </location>
</feature>
<evidence type="ECO:0000256" key="10">
    <source>
        <dbReference type="SAM" id="SignalP"/>
    </source>
</evidence>
<dbReference type="AlphaFoldDB" id="A0AAN7GG40"/>